<protein>
    <recommendedName>
        <fullName evidence="7">UPF0056 membrane protein</fullName>
    </recommendedName>
</protein>
<dbReference type="InterPro" id="IPR002771">
    <property type="entry name" value="Multi_antbiot-R_MarC"/>
</dbReference>
<keyword evidence="4 7" id="KW-0812">Transmembrane</keyword>
<organism evidence="8 9">
    <name type="scientific">Chelatococcus reniformis</name>
    <dbReference type="NCBI Taxonomy" id="1494448"/>
    <lineage>
        <taxon>Bacteria</taxon>
        <taxon>Pseudomonadati</taxon>
        <taxon>Pseudomonadota</taxon>
        <taxon>Alphaproteobacteria</taxon>
        <taxon>Hyphomicrobiales</taxon>
        <taxon>Chelatococcaceae</taxon>
        <taxon>Chelatococcus</taxon>
    </lineage>
</organism>
<evidence type="ECO:0000256" key="2">
    <source>
        <dbReference type="ARBA" id="ARBA00009784"/>
    </source>
</evidence>
<dbReference type="Proteomes" id="UP000637002">
    <property type="component" value="Unassembled WGS sequence"/>
</dbReference>
<evidence type="ECO:0000256" key="7">
    <source>
        <dbReference type="RuleBase" id="RU362048"/>
    </source>
</evidence>
<dbReference type="NCBIfam" id="TIGR00427">
    <property type="entry name" value="NAAT family transporter"/>
    <property type="match status" value="1"/>
</dbReference>
<keyword evidence="6 7" id="KW-0472">Membrane</keyword>
<feature type="transmembrane region" description="Helical" evidence="7">
    <location>
        <begin position="72"/>
        <end position="93"/>
    </location>
</feature>
<sequence>MITDQDLLITQFITLWAVLDPIGHLTLFLGATQSLDARQRRSAALLSVAMAFAILVVFGFGGQYLLHGMGVSLLSFQIAGGIILLLFAIQMVLGDKSHAEAIAPPAKPPADGERQGPAADTASVVDIAVYPLAMPIIAGPGAILTMIVLMDNNRASLTHQFETIAVLAVTMLVLLVTFALGGPISRLIGTGGANLLRRIMGLILSAVAVNLILNAVAQWLKLPEI</sequence>
<proteinExistence type="inferred from homology"/>
<dbReference type="GO" id="GO:0005886">
    <property type="term" value="C:plasma membrane"/>
    <property type="evidence" value="ECO:0007669"/>
    <property type="project" value="UniProtKB-SubCell"/>
</dbReference>
<dbReference type="EMBL" id="BMGG01000006">
    <property type="protein sequence ID" value="GGC73191.1"/>
    <property type="molecule type" value="Genomic_DNA"/>
</dbReference>
<evidence type="ECO:0000256" key="6">
    <source>
        <dbReference type="ARBA" id="ARBA00023136"/>
    </source>
</evidence>
<reference evidence="8" key="1">
    <citation type="journal article" date="2014" name="Int. J. Syst. Evol. Microbiol.">
        <title>Complete genome sequence of Corynebacterium casei LMG S-19264T (=DSM 44701T), isolated from a smear-ripened cheese.</title>
        <authorList>
            <consortium name="US DOE Joint Genome Institute (JGI-PGF)"/>
            <person name="Walter F."/>
            <person name="Albersmeier A."/>
            <person name="Kalinowski J."/>
            <person name="Ruckert C."/>
        </authorList>
    </citation>
    <scope>NUCLEOTIDE SEQUENCE</scope>
    <source>
        <strain evidence="8">CGMCC 1.12919</strain>
    </source>
</reference>
<dbReference type="RefSeq" id="WP_188610425.1">
    <property type="nucleotide sequence ID" value="NZ_BMGG01000006.1"/>
</dbReference>
<feature type="transmembrane region" description="Helical" evidence="7">
    <location>
        <begin position="127"/>
        <end position="149"/>
    </location>
</feature>
<evidence type="ECO:0000256" key="1">
    <source>
        <dbReference type="ARBA" id="ARBA00004651"/>
    </source>
</evidence>
<gene>
    <name evidence="8" type="primary">ychE</name>
    <name evidence="8" type="ORF">GCM10010994_34480</name>
</gene>
<evidence type="ECO:0000313" key="8">
    <source>
        <dbReference type="EMBL" id="GGC73191.1"/>
    </source>
</evidence>
<feature type="transmembrane region" description="Helical" evidence="7">
    <location>
        <begin position="164"/>
        <end position="187"/>
    </location>
</feature>
<evidence type="ECO:0000256" key="3">
    <source>
        <dbReference type="ARBA" id="ARBA00022475"/>
    </source>
</evidence>
<reference evidence="8" key="2">
    <citation type="submission" date="2020-09" db="EMBL/GenBank/DDBJ databases">
        <authorList>
            <person name="Sun Q."/>
            <person name="Zhou Y."/>
        </authorList>
    </citation>
    <scope>NUCLEOTIDE SEQUENCE</scope>
    <source>
        <strain evidence="8">CGMCC 1.12919</strain>
    </source>
</reference>
<evidence type="ECO:0000256" key="4">
    <source>
        <dbReference type="ARBA" id="ARBA00022692"/>
    </source>
</evidence>
<comment type="similarity">
    <text evidence="2 7">Belongs to the UPF0056 (MarC) family.</text>
</comment>
<keyword evidence="9" id="KW-1185">Reference proteome</keyword>
<dbReference type="PANTHER" id="PTHR33508">
    <property type="entry name" value="UPF0056 MEMBRANE PROTEIN YHCE"/>
    <property type="match status" value="1"/>
</dbReference>
<comment type="caution">
    <text evidence="8">The sequence shown here is derived from an EMBL/GenBank/DDBJ whole genome shotgun (WGS) entry which is preliminary data.</text>
</comment>
<keyword evidence="5 7" id="KW-1133">Transmembrane helix</keyword>
<dbReference type="Pfam" id="PF01914">
    <property type="entry name" value="MarC"/>
    <property type="match status" value="1"/>
</dbReference>
<feature type="transmembrane region" description="Helical" evidence="7">
    <location>
        <begin position="199"/>
        <end position="220"/>
    </location>
</feature>
<feature type="transmembrane region" description="Helical" evidence="7">
    <location>
        <begin position="43"/>
        <end position="66"/>
    </location>
</feature>
<feature type="transmembrane region" description="Helical" evidence="7">
    <location>
        <begin position="12"/>
        <end position="31"/>
    </location>
</feature>
<keyword evidence="3" id="KW-1003">Cell membrane</keyword>
<dbReference type="AlphaFoldDB" id="A0A916XI13"/>
<accession>A0A916XI13</accession>
<evidence type="ECO:0000256" key="5">
    <source>
        <dbReference type="ARBA" id="ARBA00022989"/>
    </source>
</evidence>
<evidence type="ECO:0000313" key="9">
    <source>
        <dbReference type="Proteomes" id="UP000637002"/>
    </source>
</evidence>
<name>A0A916XI13_9HYPH</name>
<comment type="subcellular location">
    <subcellularLocation>
        <location evidence="1 7">Cell membrane</location>
        <topology evidence="1 7">Multi-pass membrane protein</topology>
    </subcellularLocation>
</comment>
<dbReference type="PANTHER" id="PTHR33508:SF1">
    <property type="entry name" value="UPF0056 MEMBRANE PROTEIN YHCE"/>
    <property type="match status" value="1"/>
</dbReference>